<feature type="domain" description="BHLH" evidence="5">
    <location>
        <begin position="1"/>
        <end position="45"/>
    </location>
</feature>
<dbReference type="EMBL" id="AUSU01006583">
    <property type="protein sequence ID" value="EPS61800.1"/>
    <property type="molecule type" value="Genomic_DNA"/>
</dbReference>
<dbReference type="InterPro" id="IPR024097">
    <property type="entry name" value="bHLH_ZIP_TF"/>
</dbReference>
<dbReference type="SUPFAM" id="SSF47459">
    <property type="entry name" value="HLH, helix-loop-helix DNA-binding domain"/>
    <property type="match status" value="1"/>
</dbReference>
<dbReference type="InterPro" id="IPR036638">
    <property type="entry name" value="HLH_DNA-bd_sf"/>
</dbReference>
<dbReference type="GO" id="GO:0046983">
    <property type="term" value="F:protein dimerization activity"/>
    <property type="evidence" value="ECO:0007669"/>
    <property type="project" value="InterPro"/>
</dbReference>
<dbReference type="Proteomes" id="UP000015453">
    <property type="component" value="Unassembled WGS sequence"/>
</dbReference>
<keyword evidence="4" id="KW-0539">Nucleus</keyword>
<sequence>SIVFQMRRGKIIEKIKRLQHIVPACSEKMGMVVMLEEVINYVRSLQNQVEFLSIKLTETGMFLD</sequence>
<dbReference type="InterPro" id="IPR011598">
    <property type="entry name" value="bHLH_dom"/>
</dbReference>
<comment type="caution">
    <text evidence="6">The sequence shown here is derived from an EMBL/GenBank/DDBJ whole genome shotgun (WGS) entry which is preliminary data.</text>
</comment>
<evidence type="ECO:0000256" key="3">
    <source>
        <dbReference type="ARBA" id="ARBA00023163"/>
    </source>
</evidence>
<evidence type="ECO:0000256" key="1">
    <source>
        <dbReference type="ARBA" id="ARBA00004123"/>
    </source>
</evidence>
<proteinExistence type="predicted"/>
<keyword evidence="2" id="KW-0805">Transcription regulation</keyword>
<evidence type="ECO:0000256" key="4">
    <source>
        <dbReference type="ARBA" id="ARBA00023242"/>
    </source>
</evidence>
<keyword evidence="7" id="KW-1185">Reference proteome</keyword>
<dbReference type="Gene3D" id="4.10.280.10">
    <property type="entry name" value="Helix-loop-helix DNA-binding domain"/>
    <property type="match status" value="1"/>
</dbReference>
<dbReference type="GO" id="GO:0005634">
    <property type="term" value="C:nucleus"/>
    <property type="evidence" value="ECO:0007669"/>
    <property type="project" value="UniProtKB-SubCell"/>
</dbReference>
<evidence type="ECO:0000256" key="2">
    <source>
        <dbReference type="ARBA" id="ARBA00023015"/>
    </source>
</evidence>
<dbReference type="Pfam" id="PF00010">
    <property type="entry name" value="HLH"/>
    <property type="match status" value="1"/>
</dbReference>
<dbReference type="AlphaFoldDB" id="S8C4I8"/>
<reference evidence="6 7" key="1">
    <citation type="journal article" date="2013" name="BMC Genomics">
        <title>The miniature genome of a carnivorous plant Genlisea aurea contains a low number of genes and short non-coding sequences.</title>
        <authorList>
            <person name="Leushkin E.V."/>
            <person name="Sutormin R.A."/>
            <person name="Nabieva E.R."/>
            <person name="Penin A.A."/>
            <person name="Kondrashov A.S."/>
            <person name="Logacheva M.D."/>
        </authorList>
    </citation>
    <scope>NUCLEOTIDE SEQUENCE [LARGE SCALE GENOMIC DNA]</scope>
</reference>
<evidence type="ECO:0000313" key="6">
    <source>
        <dbReference type="EMBL" id="EPS61800.1"/>
    </source>
</evidence>
<evidence type="ECO:0000259" key="5">
    <source>
        <dbReference type="PROSITE" id="PS50888"/>
    </source>
</evidence>
<dbReference type="PANTHER" id="PTHR12565:SF340">
    <property type="entry name" value="TRANSCRIPTION FACTOR BEE 3"/>
    <property type="match status" value="1"/>
</dbReference>
<gene>
    <name evidence="6" type="ORF">M569_12994</name>
</gene>
<organism evidence="6 7">
    <name type="scientific">Genlisea aurea</name>
    <dbReference type="NCBI Taxonomy" id="192259"/>
    <lineage>
        <taxon>Eukaryota</taxon>
        <taxon>Viridiplantae</taxon>
        <taxon>Streptophyta</taxon>
        <taxon>Embryophyta</taxon>
        <taxon>Tracheophyta</taxon>
        <taxon>Spermatophyta</taxon>
        <taxon>Magnoliopsida</taxon>
        <taxon>eudicotyledons</taxon>
        <taxon>Gunneridae</taxon>
        <taxon>Pentapetalae</taxon>
        <taxon>asterids</taxon>
        <taxon>lamiids</taxon>
        <taxon>Lamiales</taxon>
        <taxon>Lentibulariaceae</taxon>
        <taxon>Genlisea</taxon>
    </lineage>
</organism>
<dbReference type="GO" id="GO:0003700">
    <property type="term" value="F:DNA-binding transcription factor activity"/>
    <property type="evidence" value="ECO:0007669"/>
    <property type="project" value="TreeGrafter"/>
</dbReference>
<feature type="non-terminal residue" evidence="6">
    <location>
        <position position="1"/>
    </location>
</feature>
<dbReference type="PANTHER" id="PTHR12565">
    <property type="entry name" value="STEROL REGULATORY ELEMENT-BINDING PROTEIN"/>
    <property type="match status" value="1"/>
</dbReference>
<name>S8C4I8_9LAMI</name>
<dbReference type="OrthoDB" id="1928604at2759"/>
<dbReference type="SMART" id="SM00353">
    <property type="entry name" value="HLH"/>
    <property type="match status" value="1"/>
</dbReference>
<dbReference type="PROSITE" id="PS50888">
    <property type="entry name" value="BHLH"/>
    <property type="match status" value="1"/>
</dbReference>
<comment type="subcellular location">
    <subcellularLocation>
        <location evidence="1">Nucleus</location>
    </subcellularLocation>
</comment>
<keyword evidence="3" id="KW-0804">Transcription</keyword>
<accession>S8C4I8</accession>
<protein>
    <recommendedName>
        <fullName evidence="5">BHLH domain-containing protein</fullName>
    </recommendedName>
</protein>
<evidence type="ECO:0000313" key="7">
    <source>
        <dbReference type="Proteomes" id="UP000015453"/>
    </source>
</evidence>